<comment type="caution">
    <text evidence="1">The sequence shown here is derived from an EMBL/GenBank/DDBJ whole genome shotgun (WGS) entry which is preliminary data.</text>
</comment>
<dbReference type="AlphaFoldDB" id="F9RIE6"/>
<protein>
    <submittedName>
        <fullName evidence="1">Uncharacterized protein</fullName>
    </submittedName>
</protein>
<dbReference type="EMBL" id="AFWE01000018">
    <property type="protein sequence ID" value="EGU42478.1"/>
    <property type="molecule type" value="Genomic_DNA"/>
</dbReference>
<name>F9RIE6_9VIBR</name>
<dbReference type="Proteomes" id="UP000004349">
    <property type="component" value="Unassembled WGS sequence"/>
</dbReference>
<reference evidence="1 2" key="1">
    <citation type="journal article" date="2012" name="Int. J. Syst. Evol. Microbiol.">
        <title>Vibrio caribbeanicus sp. nov., isolated from the marine sponge Scleritoderma cyanea.</title>
        <authorList>
            <person name="Hoffmann M."/>
            <person name="Monday S.R."/>
            <person name="Allard M.W."/>
            <person name="Strain E.A."/>
            <person name="Whittaker P."/>
            <person name="Naum M."/>
            <person name="McCarthy P.J."/>
            <person name="Lopez J.V."/>
            <person name="Fischer M."/>
            <person name="Brown E.W."/>
        </authorList>
    </citation>
    <scope>NUCLEOTIDE SEQUENCE [LARGE SCALE GENOMIC DNA]</scope>
    <source>
        <strain evidence="1 2">LMG 19158</strain>
    </source>
</reference>
<accession>F9RIE6</accession>
<sequence>MKYETKTTLLSKVSQRNQTFKMTDCPEIKPKQPNSVAHK</sequence>
<evidence type="ECO:0000313" key="1">
    <source>
        <dbReference type="EMBL" id="EGU42478.1"/>
    </source>
</evidence>
<evidence type="ECO:0000313" key="2">
    <source>
        <dbReference type="Proteomes" id="UP000004349"/>
    </source>
</evidence>
<organism evidence="1 2">
    <name type="scientific">Vibrio scophthalmi LMG 19158</name>
    <dbReference type="NCBI Taxonomy" id="870967"/>
    <lineage>
        <taxon>Bacteria</taxon>
        <taxon>Pseudomonadati</taxon>
        <taxon>Pseudomonadota</taxon>
        <taxon>Gammaproteobacteria</taxon>
        <taxon>Vibrionales</taxon>
        <taxon>Vibrionaceae</taxon>
        <taxon>Vibrio</taxon>
    </lineage>
</organism>
<gene>
    <name evidence="1" type="ORF">VIS19158_11793</name>
</gene>
<proteinExistence type="predicted"/>